<dbReference type="Proteomes" id="UP000044602">
    <property type="component" value="Unassembled WGS sequence"/>
</dbReference>
<dbReference type="EMBL" id="CVQH01015224">
    <property type="protein sequence ID" value="CRK23112.1"/>
    <property type="molecule type" value="Genomic_DNA"/>
</dbReference>
<reference evidence="4 5" key="1">
    <citation type="submission" date="2015-05" db="EMBL/GenBank/DDBJ databases">
        <authorList>
            <person name="Fogelqvist Johan"/>
        </authorList>
    </citation>
    <scope>NUCLEOTIDE SEQUENCE [LARGE SCALE GENOMIC DNA]</scope>
    <source>
        <strain evidence="3">VL1</strain>
        <strain evidence="2">VL2</strain>
    </source>
</reference>
<name>A0A0G4KIQ7_VERLO</name>
<keyword evidence="4" id="KW-1185">Reference proteome</keyword>
<accession>A0A0G4KIQ7</accession>
<organism evidence="2 5">
    <name type="scientific">Verticillium longisporum</name>
    <name type="common">Verticillium dahliae var. longisporum</name>
    <dbReference type="NCBI Taxonomy" id="100787"/>
    <lineage>
        <taxon>Eukaryota</taxon>
        <taxon>Fungi</taxon>
        <taxon>Dikarya</taxon>
        <taxon>Ascomycota</taxon>
        <taxon>Pezizomycotina</taxon>
        <taxon>Sordariomycetes</taxon>
        <taxon>Hypocreomycetidae</taxon>
        <taxon>Glomerellales</taxon>
        <taxon>Plectosphaerellaceae</taxon>
        <taxon>Verticillium</taxon>
    </lineage>
</organism>
<evidence type="ECO:0000313" key="5">
    <source>
        <dbReference type="Proteomes" id="UP000045706"/>
    </source>
</evidence>
<feature type="transmembrane region" description="Helical" evidence="1">
    <location>
        <begin position="71"/>
        <end position="90"/>
    </location>
</feature>
<proteinExistence type="predicted"/>
<protein>
    <submittedName>
        <fullName evidence="2">Uncharacterized protein</fullName>
    </submittedName>
</protein>
<evidence type="ECO:0000256" key="1">
    <source>
        <dbReference type="SAM" id="Phobius"/>
    </source>
</evidence>
<keyword evidence="1" id="KW-0472">Membrane</keyword>
<keyword evidence="1" id="KW-0812">Transmembrane</keyword>
<gene>
    <name evidence="3" type="ORF">BN1708_013623</name>
    <name evidence="2" type="ORF">BN1723_008776</name>
</gene>
<sequence>MTGYGSDSGILLLGKVIDAISMIFVERCVVRNRETFIAWGRAIENWLHLPTALRPIYAGEPGLLDDEIRTIARWVPVGLLLFILGVPVGFDETFHVMGLLSCCGGLAILICVYSNIMAAKRRRILRGWTEAEARGTRLNPASAFSLFYGPR</sequence>
<keyword evidence="1" id="KW-1133">Transmembrane helix</keyword>
<evidence type="ECO:0000313" key="4">
    <source>
        <dbReference type="Proteomes" id="UP000044602"/>
    </source>
</evidence>
<evidence type="ECO:0000313" key="3">
    <source>
        <dbReference type="EMBL" id="CRK23112.1"/>
    </source>
</evidence>
<dbReference type="Proteomes" id="UP000045706">
    <property type="component" value="Unassembled WGS sequence"/>
</dbReference>
<dbReference type="AlphaFoldDB" id="A0A0G4KIQ7"/>
<dbReference type="EMBL" id="CVQI01000780">
    <property type="protein sequence ID" value="CRK01555.1"/>
    <property type="molecule type" value="Genomic_DNA"/>
</dbReference>
<feature type="transmembrane region" description="Helical" evidence="1">
    <location>
        <begin position="96"/>
        <end position="116"/>
    </location>
</feature>
<evidence type="ECO:0000313" key="2">
    <source>
        <dbReference type="EMBL" id="CRK01555.1"/>
    </source>
</evidence>